<dbReference type="RefSeq" id="WP_008157990.1">
    <property type="nucleotide sequence ID" value="NZ_JH976467.1"/>
</dbReference>
<dbReference type="Gene3D" id="3.40.50.2000">
    <property type="entry name" value="Glycogen Phosphorylase B"/>
    <property type="match status" value="2"/>
</dbReference>
<dbReference type="InterPro" id="IPR001296">
    <property type="entry name" value="Glyco_trans_1"/>
</dbReference>
<reference evidence="2 3" key="1">
    <citation type="submission" date="2012-02" db="EMBL/GenBank/DDBJ databases">
        <title>The Genome Sequence of Parabacteroides johnsonii CL02T12C29.</title>
        <authorList>
            <consortium name="The Broad Institute Genome Sequencing Platform"/>
            <person name="Earl A."/>
            <person name="Ward D."/>
            <person name="Feldgarden M."/>
            <person name="Gevers D."/>
            <person name="Zitomersky N.L."/>
            <person name="Coyne M.J."/>
            <person name="Comstock L.E."/>
            <person name="Young S.K."/>
            <person name="Zeng Q."/>
            <person name="Gargeya S."/>
            <person name="Fitzgerald M."/>
            <person name="Haas B."/>
            <person name="Abouelleil A."/>
            <person name="Alvarado L."/>
            <person name="Arachchi H.M."/>
            <person name="Berlin A."/>
            <person name="Chapman S.B."/>
            <person name="Gearin G."/>
            <person name="Goldberg J."/>
            <person name="Griggs A."/>
            <person name="Gujja S."/>
            <person name="Hansen M."/>
            <person name="Heiman D."/>
            <person name="Howarth C."/>
            <person name="Larimer J."/>
            <person name="Lui A."/>
            <person name="MacDonald P.J.P."/>
            <person name="McCowen C."/>
            <person name="Montmayeur A."/>
            <person name="Murphy C."/>
            <person name="Neiman D."/>
            <person name="Pearson M."/>
            <person name="Priest M."/>
            <person name="Roberts A."/>
            <person name="Saif S."/>
            <person name="Shea T."/>
            <person name="Sisk P."/>
            <person name="Stolte C."/>
            <person name="Sykes S."/>
            <person name="Wortman J."/>
            <person name="Nusbaum C."/>
            <person name="Birren B."/>
        </authorList>
    </citation>
    <scope>NUCLEOTIDE SEQUENCE [LARGE SCALE GENOMIC DNA]</scope>
    <source>
        <strain evidence="2 3">CL02T12C29</strain>
    </source>
</reference>
<dbReference type="Proteomes" id="UP000001218">
    <property type="component" value="Unassembled WGS sequence"/>
</dbReference>
<dbReference type="EMBL" id="AGZP01000028">
    <property type="protein sequence ID" value="EKN06844.1"/>
    <property type="molecule type" value="Genomic_DNA"/>
</dbReference>
<dbReference type="PANTHER" id="PTHR45947">
    <property type="entry name" value="SULFOQUINOVOSYL TRANSFERASE SQD2"/>
    <property type="match status" value="1"/>
</dbReference>
<dbReference type="Pfam" id="PF00534">
    <property type="entry name" value="Glycos_transf_1"/>
    <property type="match status" value="1"/>
</dbReference>
<comment type="caution">
    <text evidence="2">The sequence shown here is derived from an EMBL/GenBank/DDBJ whole genome shotgun (WGS) entry which is preliminary data.</text>
</comment>
<organism evidence="2 3">
    <name type="scientific">Parabacteroides johnsonii CL02T12C29</name>
    <dbReference type="NCBI Taxonomy" id="999419"/>
    <lineage>
        <taxon>Bacteria</taxon>
        <taxon>Pseudomonadati</taxon>
        <taxon>Bacteroidota</taxon>
        <taxon>Bacteroidia</taxon>
        <taxon>Bacteroidales</taxon>
        <taxon>Tannerellaceae</taxon>
        <taxon>Parabacteroides</taxon>
    </lineage>
</organism>
<sequence length="413" mass="46541">MKILIVNCVYTFGSTGKIIKDIAASLNHDEVEVIVAYGRGNAPKCAWKVVKLASEKIMKAQSVFSKITGYSYGCSPVSTCNLFKLIEQEVPDIVNLHCINANTVNQAETIAYLKQKHIKTVLSIHAEFPYTGGCGHAYDCEKWKTGCMNCEQFHTTNSQLPVSWLFDRTHIEWERLEKAYKGFNELVITCVSPWLAERAKQSPFFVGRKIIPVINGLDEDIFQPRDATKLKEQYHLERKKVLLHVTPNFYSSIKGGEYVLKIARQLEQEYPDYRVIICGYRGNGEDLPSNVITVPFTRDQVELAEYYSLADATLLTSKRETFSMVTAETLCCGTPLIAFKAGGPESIALKEGTSFCNYGDVDTLYQNVVNVLSGNKKLDFSVSDARNIYSKKTMKEAYKKVYEDLINNSGRVE</sequence>
<dbReference type="AlphaFoldDB" id="K5YUV9"/>
<evidence type="ECO:0000259" key="1">
    <source>
        <dbReference type="Pfam" id="PF00534"/>
    </source>
</evidence>
<name>K5YUV9_9BACT</name>
<dbReference type="GO" id="GO:0016757">
    <property type="term" value="F:glycosyltransferase activity"/>
    <property type="evidence" value="ECO:0007669"/>
    <property type="project" value="InterPro"/>
</dbReference>
<dbReference type="HOGENOM" id="CLU_009583_28_3_10"/>
<gene>
    <name evidence="2" type="ORF">HMPREF1077_03112</name>
</gene>
<accession>K5YUV9</accession>
<dbReference type="PANTHER" id="PTHR45947:SF3">
    <property type="entry name" value="SULFOQUINOVOSYL TRANSFERASE SQD2"/>
    <property type="match status" value="1"/>
</dbReference>
<feature type="domain" description="Glycosyl transferase family 1" evidence="1">
    <location>
        <begin position="236"/>
        <end position="375"/>
    </location>
</feature>
<dbReference type="InterPro" id="IPR050194">
    <property type="entry name" value="Glycosyltransferase_grp1"/>
</dbReference>
<evidence type="ECO:0000313" key="3">
    <source>
        <dbReference type="Proteomes" id="UP000001218"/>
    </source>
</evidence>
<dbReference type="SUPFAM" id="SSF53756">
    <property type="entry name" value="UDP-Glycosyltransferase/glycogen phosphorylase"/>
    <property type="match status" value="1"/>
</dbReference>
<dbReference type="eggNOG" id="COG0438">
    <property type="taxonomic scope" value="Bacteria"/>
</dbReference>
<dbReference type="OrthoDB" id="9768685at2"/>
<proteinExistence type="predicted"/>
<protein>
    <recommendedName>
        <fullName evidence="1">Glycosyl transferase family 1 domain-containing protein</fullName>
    </recommendedName>
</protein>
<dbReference type="PATRIC" id="fig|999419.3.peg.3184"/>
<evidence type="ECO:0000313" key="2">
    <source>
        <dbReference type="EMBL" id="EKN06844.1"/>
    </source>
</evidence>